<dbReference type="EMBL" id="JAOYFB010000002">
    <property type="protein sequence ID" value="KAK4008921.1"/>
    <property type="molecule type" value="Genomic_DNA"/>
</dbReference>
<keyword evidence="3" id="KW-1185">Reference proteome</keyword>
<proteinExistence type="predicted"/>
<feature type="region of interest" description="Disordered" evidence="1">
    <location>
        <begin position="91"/>
        <end position="112"/>
    </location>
</feature>
<dbReference type="Proteomes" id="UP001234178">
    <property type="component" value="Unassembled WGS sequence"/>
</dbReference>
<gene>
    <name evidence="2" type="ORF">OUZ56_014043</name>
</gene>
<sequence>MLIPDERDEDGDGNRSLCRVKLALVKIPRLVTRRWTRNRYPREIAGKAKTDGWSRAERQNSRKVFSMILHFGIKFKSQPSAFSDFSYSSSMLSSAAPTSEGKRKWIQSAPIP</sequence>
<evidence type="ECO:0000256" key="1">
    <source>
        <dbReference type="SAM" id="MobiDB-lite"/>
    </source>
</evidence>
<reference evidence="2 3" key="1">
    <citation type="journal article" date="2023" name="Nucleic Acids Res.">
        <title>The hologenome of Daphnia magna reveals possible DNA methylation and microbiome-mediated evolution of the host genome.</title>
        <authorList>
            <person name="Chaturvedi A."/>
            <person name="Li X."/>
            <person name="Dhandapani V."/>
            <person name="Marshall H."/>
            <person name="Kissane S."/>
            <person name="Cuenca-Cambronero M."/>
            <person name="Asole G."/>
            <person name="Calvet F."/>
            <person name="Ruiz-Romero M."/>
            <person name="Marangio P."/>
            <person name="Guigo R."/>
            <person name="Rago D."/>
            <person name="Mirbahai L."/>
            <person name="Eastwood N."/>
            <person name="Colbourne J.K."/>
            <person name="Zhou J."/>
            <person name="Mallon E."/>
            <person name="Orsini L."/>
        </authorList>
    </citation>
    <scope>NUCLEOTIDE SEQUENCE [LARGE SCALE GENOMIC DNA]</scope>
    <source>
        <strain evidence="2">LRV0_1</strain>
    </source>
</reference>
<name>A0ABQ9Z7S0_9CRUS</name>
<evidence type="ECO:0000313" key="2">
    <source>
        <dbReference type="EMBL" id="KAK4008921.1"/>
    </source>
</evidence>
<organism evidence="2 3">
    <name type="scientific">Daphnia magna</name>
    <dbReference type="NCBI Taxonomy" id="35525"/>
    <lineage>
        <taxon>Eukaryota</taxon>
        <taxon>Metazoa</taxon>
        <taxon>Ecdysozoa</taxon>
        <taxon>Arthropoda</taxon>
        <taxon>Crustacea</taxon>
        <taxon>Branchiopoda</taxon>
        <taxon>Diplostraca</taxon>
        <taxon>Cladocera</taxon>
        <taxon>Anomopoda</taxon>
        <taxon>Daphniidae</taxon>
        <taxon>Daphnia</taxon>
    </lineage>
</organism>
<protein>
    <submittedName>
        <fullName evidence="2">Uncharacterized protein</fullName>
    </submittedName>
</protein>
<accession>A0ABQ9Z7S0</accession>
<comment type="caution">
    <text evidence="2">The sequence shown here is derived from an EMBL/GenBank/DDBJ whole genome shotgun (WGS) entry which is preliminary data.</text>
</comment>
<evidence type="ECO:0000313" key="3">
    <source>
        <dbReference type="Proteomes" id="UP001234178"/>
    </source>
</evidence>